<evidence type="ECO:0000256" key="4">
    <source>
        <dbReference type="ARBA" id="ARBA00023242"/>
    </source>
</evidence>
<dbReference type="SMART" id="SM00320">
    <property type="entry name" value="WD40"/>
    <property type="match status" value="5"/>
</dbReference>
<keyword evidence="8" id="KW-1185">Reference proteome</keyword>
<dbReference type="InterPro" id="IPR019775">
    <property type="entry name" value="WD40_repeat_CS"/>
</dbReference>
<dbReference type="GO" id="GO:0034511">
    <property type="term" value="F:U3 snoRNA binding"/>
    <property type="evidence" value="ECO:0007669"/>
    <property type="project" value="InterPro"/>
</dbReference>
<reference evidence="7" key="1">
    <citation type="submission" date="2020-10" db="EMBL/GenBank/DDBJ databases">
        <title>Genome Sequence of Monilinia vaccinii-corymbosi Sheds Light on Mummy Berry Disease Infection of Blueberry and Mating Type.</title>
        <authorList>
            <person name="Yow A.G."/>
            <person name="Zhang Y."/>
            <person name="Bansal K."/>
            <person name="Eacker S.M."/>
            <person name="Sullivan S."/>
            <person name="Liachko I."/>
            <person name="Cubeta M.A."/>
            <person name="Rollins J.A."/>
            <person name="Ashrafi H."/>
        </authorList>
    </citation>
    <scope>NUCLEOTIDE SEQUENCE</scope>
    <source>
        <strain evidence="7">RL-1</strain>
    </source>
</reference>
<evidence type="ECO:0008006" key="9">
    <source>
        <dbReference type="Google" id="ProtNLM"/>
    </source>
</evidence>
<dbReference type="PRINTS" id="PR00320">
    <property type="entry name" value="GPROTEINBRPT"/>
</dbReference>
<evidence type="ECO:0000256" key="2">
    <source>
        <dbReference type="ARBA" id="ARBA00022574"/>
    </source>
</evidence>
<dbReference type="Gene3D" id="2.130.10.10">
    <property type="entry name" value="YVTN repeat-like/Quinoprotein amine dehydrogenase"/>
    <property type="match status" value="1"/>
</dbReference>
<gene>
    <name evidence="7" type="ORF">DSL72_004220</name>
</gene>
<organism evidence="7 8">
    <name type="scientific">Monilinia vaccinii-corymbosi</name>
    <dbReference type="NCBI Taxonomy" id="61207"/>
    <lineage>
        <taxon>Eukaryota</taxon>
        <taxon>Fungi</taxon>
        <taxon>Dikarya</taxon>
        <taxon>Ascomycota</taxon>
        <taxon>Pezizomycotina</taxon>
        <taxon>Leotiomycetes</taxon>
        <taxon>Helotiales</taxon>
        <taxon>Sclerotiniaceae</taxon>
        <taxon>Monilinia</taxon>
    </lineage>
</organism>
<evidence type="ECO:0000256" key="1">
    <source>
        <dbReference type="ARBA" id="ARBA00004123"/>
    </source>
</evidence>
<dbReference type="PANTHER" id="PTHR19865:SF0">
    <property type="entry name" value="U3 SMALL NUCLEOLAR RNA-INTERACTING PROTEIN 2"/>
    <property type="match status" value="1"/>
</dbReference>
<dbReference type="InterPro" id="IPR020472">
    <property type="entry name" value="WD40_PAC1"/>
</dbReference>
<dbReference type="Pfam" id="PF00400">
    <property type="entry name" value="WD40"/>
    <property type="match status" value="4"/>
</dbReference>
<evidence type="ECO:0000313" key="8">
    <source>
        <dbReference type="Proteomes" id="UP000672032"/>
    </source>
</evidence>
<dbReference type="InterPro" id="IPR001680">
    <property type="entry name" value="WD40_rpt"/>
</dbReference>
<evidence type="ECO:0000256" key="6">
    <source>
        <dbReference type="SAM" id="MobiDB-lite"/>
    </source>
</evidence>
<feature type="compositionally biased region" description="Basic and acidic residues" evidence="6">
    <location>
        <begin position="77"/>
        <end position="86"/>
    </location>
</feature>
<feature type="region of interest" description="Disordered" evidence="6">
    <location>
        <begin position="191"/>
        <end position="221"/>
    </location>
</feature>
<dbReference type="EMBL" id="CP063405">
    <property type="protein sequence ID" value="QSZ29703.1"/>
    <property type="molecule type" value="Genomic_DNA"/>
</dbReference>
<dbReference type="InterPro" id="IPR039241">
    <property type="entry name" value="Rrp9-like"/>
</dbReference>
<keyword evidence="2 5" id="KW-0853">WD repeat</keyword>
<feature type="repeat" description="WD" evidence="5">
    <location>
        <begin position="275"/>
        <end position="316"/>
    </location>
</feature>
<proteinExistence type="predicted"/>
<accession>A0A8A3NW24</accession>
<feature type="repeat" description="WD" evidence="5">
    <location>
        <begin position="317"/>
        <end position="350"/>
    </location>
</feature>
<dbReference type="AlphaFoldDB" id="A0A8A3NW24"/>
<evidence type="ECO:0000313" key="7">
    <source>
        <dbReference type="EMBL" id="QSZ29703.1"/>
    </source>
</evidence>
<dbReference type="FunFam" id="2.130.10.10:FF:000594">
    <property type="entry name" value="Small nucleolar ribonucleoprotein complex subunit, putative"/>
    <property type="match status" value="1"/>
</dbReference>
<dbReference type="PANTHER" id="PTHR19865">
    <property type="entry name" value="U3 SMALL NUCLEOLAR RNA INTERACTING PROTEIN 2"/>
    <property type="match status" value="1"/>
</dbReference>
<comment type="subcellular location">
    <subcellularLocation>
        <location evidence="1">Nucleus</location>
    </subcellularLocation>
</comment>
<protein>
    <recommendedName>
        <fullName evidence="9">Ribosomal RNA-processing protein 9</fullName>
    </recommendedName>
</protein>
<keyword evidence="3" id="KW-0677">Repeat</keyword>
<dbReference type="GO" id="GO:0032040">
    <property type="term" value="C:small-subunit processome"/>
    <property type="evidence" value="ECO:0007669"/>
    <property type="project" value="TreeGrafter"/>
</dbReference>
<feature type="compositionally biased region" description="Polar residues" evidence="6">
    <location>
        <begin position="1"/>
        <end position="10"/>
    </location>
</feature>
<keyword evidence="4" id="KW-0539">Nucleus</keyword>
<dbReference type="InterPro" id="IPR036322">
    <property type="entry name" value="WD40_repeat_dom_sf"/>
</dbReference>
<name>A0A8A3NW24_9HELO</name>
<dbReference type="PROSITE" id="PS50082">
    <property type="entry name" value="WD_REPEATS_2"/>
    <property type="match status" value="3"/>
</dbReference>
<dbReference type="SUPFAM" id="SSF50978">
    <property type="entry name" value="WD40 repeat-like"/>
    <property type="match status" value="1"/>
</dbReference>
<feature type="compositionally biased region" description="Acidic residues" evidence="6">
    <location>
        <begin position="55"/>
        <end position="76"/>
    </location>
</feature>
<feature type="compositionally biased region" description="Basic residues" evidence="6">
    <location>
        <begin position="195"/>
        <end position="215"/>
    </location>
</feature>
<evidence type="ECO:0000256" key="3">
    <source>
        <dbReference type="ARBA" id="ARBA00022737"/>
    </source>
</evidence>
<dbReference type="Proteomes" id="UP000672032">
    <property type="component" value="Chromosome 1"/>
</dbReference>
<feature type="region of interest" description="Disordered" evidence="6">
    <location>
        <begin position="1"/>
        <end position="86"/>
    </location>
</feature>
<dbReference type="InterPro" id="IPR015943">
    <property type="entry name" value="WD40/YVTN_repeat-like_dom_sf"/>
</dbReference>
<feature type="compositionally biased region" description="Low complexity" evidence="6">
    <location>
        <begin position="28"/>
        <end position="38"/>
    </location>
</feature>
<dbReference type="PROSITE" id="PS50294">
    <property type="entry name" value="WD_REPEATS_REGION"/>
    <property type="match status" value="2"/>
</dbReference>
<dbReference type="PROSITE" id="PS00678">
    <property type="entry name" value="WD_REPEATS_1"/>
    <property type="match status" value="1"/>
</dbReference>
<sequence length="582" mass="64183">MSSFFTIPNSQKKRKRNDAPEAPKKRLASSSKAPAKQPKPAKRPERDESISGSDSESEGGQLDDDVADTSSDDDLEGEGKEETAAERRLRLAERYLQNIREEVADDGVGFDAEEIDRDLIAERLEEDVAESKGRIYKTLAHELEFGQASSCYFKKDALSFTGVATCAPYVYTVTKDMWLVKWKIQDLPRDQYPQKKGKKKSKKSKKPAPPPRKKPTLVASIRGDQRKSKVTSFMGHTDAIICVAASQDGKFVVTGGVDRKVVVWNAETLRPIRVFSQHRDAVTGLAFRRGTNQLYSSSKDRTIKIWSLDEGAYVETLFGHQDEVVDIASLAQERCISVGARDRTARLWKVVEETQLVFRGGGSEKKSRHKNNPNDLRTLEGSIDRIAMVDEDMFITGGDNGSLSLWTVQKKKPIYTLSLAHGADEPIQPEEASAETDPAKRIVPRPSPRWITALTTIPYSDVVLSGSWDGVVRAWRLSPDRKTLEPMGPVGRIPDAAMEGTGPTHESQAPARGIINDISVFERGDRGKDGVCIVVAVGKAHRLGNWQKAPAGRNGAVVFEVSRKKISNGVNGQADGDAEEEA</sequence>
<evidence type="ECO:0000256" key="5">
    <source>
        <dbReference type="PROSITE-ProRule" id="PRU00221"/>
    </source>
</evidence>
<dbReference type="OrthoDB" id="189968at2759"/>
<feature type="repeat" description="WD" evidence="5">
    <location>
        <begin position="233"/>
        <end position="274"/>
    </location>
</feature>